<dbReference type="InterPro" id="IPR000326">
    <property type="entry name" value="PAP2/HPO"/>
</dbReference>
<reference evidence="2 3" key="1">
    <citation type="journal article" date="2015" name="Stand. Genomic Sci.">
        <title>Genomic Encyclopedia of Bacterial and Archaeal Type Strains, Phase III: the genomes of soil and plant-associated and newly described type strains.</title>
        <authorList>
            <person name="Whitman W.B."/>
            <person name="Woyke T."/>
            <person name="Klenk H.P."/>
            <person name="Zhou Y."/>
            <person name="Lilburn T.G."/>
            <person name="Beck B.J."/>
            <person name="De Vos P."/>
            <person name="Vandamme P."/>
            <person name="Eisen J.A."/>
            <person name="Garrity G."/>
            <person name="Hugenholtz P."/>
            <person name="Kyrpides N.C."/>
        </authorList>
    </citation>
    <scope>NUCLEOTIDE SEQUENCE [LARGE SCALE GENOMIC DNA]</scope>
    <source>
        <strain evidence="2 3">CGMCC 1.7270</strain>
    </source>
</reference>
<organism evidence="2 3">
    <name type="scientific">Flavobacterium cauense R2A-7</name>
    <dbReference type="NCBI Taxonomy" id="1341154"/>
    <lineage>
        <taxon>Bacteria</taxon>
        <taxon>Pseudomonadati</taxon>
        <taxon>Bacteroidota</taxon>
        <taxon>Flavobacteriia</taxon>
        <taxon>Flavobacteriales</taxon>
        <taxon>Flavobacteriaceae</taxon>
        <taxon>Flavobacterium</taxon>
    </lineage>
</organism>
<dbReference type="InterPro" id="IPR036938">
    <property type="entry name" value="PAP2/HPO_sf"/>
</dbReference>
<dbReference type="AlphaFoldDB" id="V6S4T0"/>
<protein>
    <submittedName>
        <fullName evidence="2">PAP2 superfamily protein</fullName>
    </submittedName>
</protein>
<dbReference type="EMBL" id="VLKQ01000005">
    <property type="protein sequence ID" value="TWI12824.1"/>
    <property type="molecule type" value="Genomic_DNA"/>
</dbReference>
<accession>V6S4T0</accession>
<proteinExistence type="predicted"/>
<dbReference type="STRING" id="1341154.FCR2A7T_01330"/>
<evidence type="ECO:0000313" key="3">
    <source>
        <dbReference type="Proteomes" id="UP000319848"/>
    </source>
</evidence>
<keyword evidence="3" id="KW-1185">Reference proteome</keyword>
<gene>
    <name evidence="2" type="ORF">IP98_01297</name>
</gene>
<dbReference type="Proteomes" id="UP000319848">
    <property type="component" value="Unassembled WGS sequence"/>
</dbReference>
<name>V6S4T0_9FLAO</name>
<sequence length="329" mass="37272">MQKMVVLRAVLFFYVSLSFGQKNDSLSVSNNLNKDFQEFRINSNLSYQYQKPKFFDFVTKIPNSIVILGDQFIQKDNLIWFGSSIGATAALVPFDQNMVDSSRDFGQEIGFNESHNYSGPLKMFPKDLNSAIYRFGNGFTAILIGGGLLTYGLKNDDYRAVQTSSEILEGMIISGFFVQAVKRTTGRESPFIAEENRNEGGKWTLFPSFKAYATNTPHYDAMPSGHLVTIMTTIVIVSENYKEIKWIKPVSCGLIGLMCFEMTQSKVHWVSDYPLALFMGYIIGKSIVKSRINEKKELKTGHSERVKPEFNYTFSTTQNYTLAGMRIVF</sequence>
<dbReference type="CDD" id="cd01610">
    <property type="entry name" value="PAP2_like"/>
    <property type="match status" value="1"/>
</dbReference>
<feature type="domain" description="Phosphatidic acid phosphatase type 2/haloperoxidase" evidence="1">
    <location>
        <begin position="168"/>
        <end position="289"/>
    </location>
</feature>
<evidence type="ECO:0000259" key="1">
    <source>
        <dbReference type="Pfam" id="PF01569"/>
    </source>
</evidence>
<dbReference type="SUPFAM" id="SSF48317">
    <property type="entry name" value="Acid phosphatase/Vanadium-dependent haloperoxidase"/>
    <property type="match status" value="1"/>
</dbReference>
<dbReference type="Pfam" id="PF01569">
    <property type="entry name" value="PAP2"/>
    <property type="match status" value="1"/>
</dbReference>
<comment type="caution">
    <text evidence="2">The sequence shown here is derived from an EMBL/GenBank/DDBJ whole genome shotgun (WGS) entry which is preliminary data.</text>
</comment>
<evidence type="ECO:0000313" key="2">
    <source>
        <dbReference type="EMBL" id="TWI12824.1"/>
    </source>
</evidence>